<keyword evidence="9" id="KW-0238">DNA-binding</keyword>
<dbReference type="InterPro" id="IPR002176">
    <property type="entry name" value="X-over_junc_endoDNase_RuvC"/>
</dbReference>
<keyword evidence="5" id="KW-0255">Endonuclease</keyword>
<evidence type="ECO:0000256" key="2">
    <source>
        <dbReference type="ARBA" id="ARBA00022490"/>
    </source>
</evidence>
<evidence type="ECO:0000313" key="12">
    <source>
        <dbReference type="EMBL" id="KAB1119073.1"/>
    </source>
</evidence>
<evidence type="ECO:0000313" key="13">
    <source>
        <dbReference type="Proteomes" id="UP000471364"/>
    </source>
</evidence>
<keyword evidence="2" id="KW-0963">Cytoplasm</keyword>
<dbReference type="InterPro" id="IPR036397">
    <property type="entry name" value="RNaseH_sf"/>
</dbReference>
<dbReference type="Gene3D" id="3.30.420.10">
    <property type="entry name" value="Ribonuclease H-like superfamily/Ribonuclease H"/>
    <property type="match status" value="1"/>
</dbReference>
<keyword evidence="6" id="KW-0227">DNA damage</keyword>
<evidence type="ECO:0000256" key="1">
    <source>
        <dbReference type="ARBA" id="ARBA00009518"/>
    </source>
</evidence>
<evidence type="ECO:0000256" key="9">
    <source>
        <dbReference type="ARBA" id="ARBA00023125"/>
    </source>
</evidence>
<dbReference type="Proteomes" id="UP000471364">
    <property type="component" value="Unassembled WGS sequence"/>
</dbReference>
<proteinExistence type="inferred from homology"/>
<keyword evidence="10" id="KW-0233">DNA recombination</keyword>
<dbReference type="PRINTS" id="PR00696">
    <property type="entry name" value="RSOLVASERUVC"/>
</dbReference>
<evidence type="ECO:0000256" key="6">
    <source>
        <dbReference type="ARBA" id="ARBA00022763"/>
    </source>
</evidence>
<dbReference type="InterPro" id="IPR012337">
    <property type="entry name" value="RNaseH-like_sf"/>
</dbReference>
<keyword evidence="4" id="KW-0479">Metal-binding</keyword>
<dbReference type="PANTHER" id="PTHR30194">
    <property type="entry name" value="CROSSOVER JUNCTION ENDODEOXYRIBONUCLEASE RUVC"/>
    <property type="match status" value="1"/>
</dbReference>
<gene>
    <name evidence="12" type="ORF">F6X54_01360</name>
</gene>
<keyword evidence="13" id="KW-1185">Reference proteome</keyword>
<evidence type="ECO:0000256" key="10">
    <source>
        <dbReference type="ARBA" id="ARBA00023172"/>
    </source>
</evidence>
<evidence type="ECO:0000256" key="11">
    <source>
        <dbReference type="ARBA" id="ARBA00023204"/>
    </source>
</evidence>
<evidence type="ECO:0000256" key="4">
    <source>
        <dbReference type="ARBA" id="ARBA00022723"/>
    </source>
</evidence>
<sequence length="243" mass="26155">MLPVRVRRGPADRVAASRRAAVGVRQRRCLPPPRAPPGHPKEAAAVTATTVIGIDAALAATGVAAWRYRPPGPGRFYLDTIRTSADTTPRPARWAQITAPIWPCVTTNTLAVVEAVFQGAKGDTALRLAELHGVILDGLHRRGVPYVVVNDKQLKKYATGSGAADKDLMLATARSQLGGAAAFPADHDQADALWLLVMGLHRYGRQVLPGPVPRWRAKVLADIAWPSVFRLHPDTDTARETTP</sequence>
<keyword evidence="8" id="KW-0460">Magnesium</keyword>
<protein>
    <submittedName>
        <fullName evidence="12">Crossover junction endodeoxyribonuclease RuvC</fullName>
    </submittedName>
</protein>
<evidence type="ECO:0000256" key="8">
    <source>
        <dbReference type="ARBA" id="ARBA00022842"/>
    </source>
</evidence>
<dbReference type="PANTHER" id="PTHR30194:SF3">
    <property type="entry name" value="CROSSOVER JUNCTION ENDODEOXYRIBONUCLEASE RUVC"/>
    <property type="match status" value="1"/>
</dbReference>
<evidence type="ECO:0000256" key="5">
    <source>
        <dbReference type="ARBA" id="ARBA00022759"/>
    </source>
</evidence>
<comment type="similarity">
    <text evidence="1">Belongs to the RuvC family.</text>
</comment>
<evidence type="ECO:0000256" key="3">
    <source>
        <dbReference type="ARBA" id="ARBA00022722"/>
    </source>
</evidence>
<keyword evidence="11" id="KW-0234">DNA repair</keyword>
<accession>A0ABQ6UPL2</accession>
<keyword evidence="7" id="KW-0378">Hydrolase</keyword>
<organism evidence="12 13">
    <name type="scientific">Micromonospora aurantiaca</name>
    <name type="common">nom. illeg.</name>
    <dbReference type="NCBI Taxonomy" id="47850"/>
    <lineage>
        <taxon>Bacteria</taxon>
        <taxon>Bacillati</taxon>
        <taxon>Actinomycetota</taxon>
        <taxon>Actinomycetes</taxon>
        <taxon>Micromonosporales</taxon>
        <taxon>Micromonosporaceae</taxon>
        <taxon>Micromonospora</taxon>
    </lineage>
</organism>
<name>A0ABQ6UPL2_9ACTN</name>
<reference evidence="12 13" key="1">
    <citation type="submission" date="2019-09" db="EMBL/GenBank/DDBJ databases">
        <title>High taxonomic diversity of Micromonospora strains isolated from Medicago sativa nodules in different geographical locations.</title>
        <authorList>
            <person name="Martinez-Hidalgo P."/>
            <person name="Flores-Felix J.D."/>
            <person name="Velazquez E."/>
            <person name="Brau L."/>
            <person name="Trujillo M.E."/>
            <person name="Martinez-Molina E."/>
        </authorList>
    </citation>
    <scope>NUCLEOTIDE SEQUENCE [LARGE SCALE GENOMIC DNA]</scope>
    <source>
        <strain evidence="12 13">ALFB5</strain>
    </source>
</reference>
<dbReference type="Pfam" id="PF02075">
    <property type="entry name" value="RuvC"/>
    <property type="match status" value="1"/>
</dbReference>
<dbReference type="SUPFAM" id="SSF53098">
    <property type="entry name" value="Ribonuclease H-like"/>
    <property type="match status" value="1"/>
</dbReference>
<keyword evidence="3" id="KW-0540">Nuclease</keyword>
<comment type="caution">
    <text evidence="12">The sequence shown here is derived from an EMBL/GenBank/DDBJ whole genome shotgun (WGS) entry which is preliminary data.</text>
</comment>
<evidence type="ECO:0000256" key="7">
    <source>
        <dbReference type="ARBA" id="ARBA00022801"/>
    </source>
</evidence>
<dbReference type="EMBL" id="WAAR01000002">
    <property type="protein sequence ID" value="KAB1119073.1"/>
    <property type="molecule type" value="Genomic_DNA"/>
</dbReference>